<reference evidence="3" key="1">
    <citation type="submission" date="2024-07" db="EMBL/GenBank/DDBJ databases">
        <title>Two chromosome-level genome assemblies of Korean endemic species Abeliophyllum distichum and Forsythia ovata (Oleaceae).</title>
        <authorList>
            <person name="Jang H."/>
        </authorList>
    </citation>
    <scope>NUCLEOTIDE SEQUENCE [LARGE SCALE GENOMIC DNA]</scope>
</reference>
<dbReference type="Proteomes" id="UP001604277">
    <property type="component" value="Unassembled WGS sequence"/>
</dbReference>
<sequence>MKLVLSCPGPVHNYLLHPLAHSLILPPPTLSFSEWVPKLAPSQVLMREMMKLEKMADVLKEGRRCTIPVDSSGGTIDISKSAISIKKFKKWMDNNLLFCLFLDLFGLYQLFLQL</sequence>
<keyword evidence="3" id="KW-1185">Reference proteome</keyword>
<protein>
    <submittedName>
        <fullName evidence="2">Uncharacterized protein</fullName>
    </submittedName>
</protein>
<organism evidence="2 3">
    <name type="scientific">Forsythia ovata</name>
    <dbReference type="NCBI Taxonomy" id="205694"/>
    <lineage>
        <taxon>Eukaryota</taxon>
        <taxon>Viridiplantae</taxon>
        <taxon>Streptophyta</taxon>
        <taxon>Embryophyta</taxon>
        <taxon>Tracheophyta</taxon>
        <taxon>Spermatophyta</taxon>
        <taxon>Magnoliopsida</taxon>
        <taxon>eudicotyledons</taxon>
        <taxon>Gunneridae</taxon>
        <taxon>Pentapetalae</taxon>
        <taxon>asterids</taxon>
        <taxon>lamiids</taxon>
        <taxon>Lamiales</taxon>
        <taxon>Oleaceae</taxon>
        <taxon>Forsythieae</taxon>
        <taxon>Forsythia</taxon>
    </lineage>
</organism>
<evidence type="ECO:0000256" key="1">
    <source>
        <dbReference type="SAM" id="Phobius"/>
    </source>
</evidence>
<evidence type="ECO:0000313" key="3">
    <source>
        <dbReference type="Proteomes" id="UP001604277"/>
    </source>
</evidence>
<keyword evidence="1" id="KW-1133">Transmembrane helix</keyword>
<feature type="transmembrane region" description="Helical" evidence="1">
    <location>
        <begin position="95"/>
        <end position="112"/>
    </location>
</feature>
<dbReference type="AlphaFoldDB" id="A0ABD1VLZ4"/>
<evidence type="ECO:0000313" key="2">
    <source>
        <dbReference type="EMBL" id="KAL2538252.1"/>
    </source>
</evidence>
<name>A0ABD1VLZ4_9LAMI</name>
<accession>A0ABD1VLZ4</accession>
<gene>
    <name evidence="2" type="ORF">Fot_19643</name>
</gene>
<dbReference type="EMBL" id="JBFOLJ010000005">
    <property type="protein sequence ID" value="KAL2538252.1"/>
    <property type="molecule type" value="Genomic_DNA"/>
</dbReference>
<keyword evidence="1" id="KW-0472">Membrane</keyword>
<proteinExistence type="predicted"/>
<keyword evidence="1" id="KW-0812">Transmembrane</keyword>
<comment type="caution">
    <text evidence="2">The sequence shown here is derived from an EMBL/GenBank/DDBJ whole genome shotgun (WGS) entry which is preliminary data.</text>
</comment>